<feature type="region of interest" description="Disordered" evidence="7">
    <location>
        <begin position="1"/>
        <end position="21"/>
    </location>
</feature>
<protein>
    <recommendedName>
        <fullName evidence="5">Ribosome biogenesis regulatory protein</fullName>
    </recommendedName>
</protein>
<evidence type="ECO:0000256" key="3">
    <source>
        <dbReference type="ARBA" id="ARBA00022517"/>
    </source>
</evidence>
<feature type="compositionally biased region" description="Basic and acidic residues" evidence="7">
    <location>
        <begin position="160"/>
        <end position="179"/>
    </location>
</feature>
<evidence type="ECO:0000256" key="1">
    <source>
        <dbReference type="ARBA" id="ARBA00004123"/>
    </source>
</evidence>
<gene>
    <name evidence="8" type="ORF">BN1205_011490</name>
</gene>
<accession>A0A0F7UQF2</accession>
<dbReference type="InterPro" id="IPR007023">
    <property type="entry name" value="Ribosom_reg"/>
</dbReference>
<evidence type="ECO:0000256" key="7">
    <source>
        <dbReference type="SAM" id="MobiDB-lite"/>
    </source>
</evidence>
<evidence type="ECO:0000256" key="2">
    <source>
        <dbReference type="ARBA" id="ARBA00010077"/>
    </source>
</evidence>
<reference evidence="8" key="1">
    <citation type="journal article" date="2015" name="PLoS ONE">
        <title>Comprehensive Evaluation of Toxoplasma gondii VEG and Neospora caninum LIV Genomes with Tachyzoite Stage Transcriptome and Proteome Defines Novel Transcript Features.</title>
        <authorList>
            <person name="Ramaprasad A."/>
            <person name="Mourier T."/>
            <person name="Naeem R."/>
            <person name="Malas T.B."/>
            <person name="Moussa E."/>
            <person name="Panigrahi A."/>
            <person name="Vermont S.J."/>
            <person name="Otto T.D."/>
            <person name="Wastling J."/>
            <person name="Pain A."/>
        </authorList>
    </citation>
    <scope>NUCLEOTIDE SEQUENCE</scope>
    <source>
        <strain evidence="8">VEG</strain>
    </source>
</reference>
<evidence type="ECO:0000256" key="6">
    <source>
        <dbReference type="SAM" id="Coils"/>
    </source>
</evidence>
<keyword evidence="3 5" id="KW-0690">Ribosome biogenesis</keyword>
<comment type="similarity">
    <text evidence="2 5">Belongs to the RRS1 family.</text>
</comment>
<evidence type="ECO:0000256" key="4">
    <source>
        <dbReference type="ARBA" id="ARBA00023242"/>
    </source>
</evidence>
<comment type="function">
    <text evidence="5">Involved in ribosomal large subunit assembly.</text>
</comment>
<evidence type="ECO:0000256" key="5">
    <source>
        <dbReference type="RuleBase" id="RU364132"/>
    </source>
</evidence>
<keyword evidence="4 5" id="KW-0539">Nucleus</keyword>
<feature type="region of interest" description="Disordered" evidence="7">
    <location>
        <begin position="160"/>
        <end position="184"/>
    </location>
</feature>
<feature type="region of interest" description="Disordered" evidence="7">
    <location>
        <begin position="289"/>
        <end position="314"/>
    </location>
</feature>
<dbReference type="Pfam" id="PF04939">
    <property type="entry name" value="RRS1"/>
    <property type="match status" value="1"/>
</dbReference>
<name>A0A0F7UQF2_TOXGV</name>
<dbReference type="AlphaFoldDB" id="A0A0F7UQF2"/>
<organism evidence="8">
    <name type="scientific">Toxoplasma gondii (strain ATCC 50861 / VEG)</name>
    <dbReference type="NCBI Taxonomy" id="432359"/>
    <lineage>
        <taxon>Eukaryota</taxon>
        <taxon>Sar</taxon>
        <taxon>Alveolata</taxon>
        <taxon>Apicomplexa</taxon>
        <taxon>Conoidasida</taxon>
        <taxon>Coccidia</taxon>
        <taxon>Eucoccidiorida</taxon>
        <taxon>Eimeriorina</taxon>
        <taxon>Sarcocystidae</taxon>
        <taxon>Toxoplasma</taxon>
    </lineage>
</organism>
<dbReference type="GO" id="GO:0042254">
    <property type="term" value="P:ribosome biogenesis"/>
    <property type="evidence" value="ECO:0007669"/>
    <property type="project" value="UniProtKB-KW"/>
</dbReference>
<dbReference type="EMBL" id="LN714493">
    <property type="protein sequence ID" value="CEL72425.1"/>
    <property type="molecule type" value="Genomic_DNA"/>
</dbReference>
<evidence type="ECO:0000313" key="8">
    <source>
        <dbReference type="EMBL" id="CEL72425.1"/>
    </source>
</evidence>
<sequence>MASASMPGSPPFLDSSAPSAGEGNAMESHLNFLLSIDFSPVLHTDDLSDLTRQNAQSMVAQLCALPHETTDDGLLVALPPPAKNSTFKLPRMHPAPAAKKLTRWEAFAKEKGIQKRKRSRLVWDANTKDWVPRWGHKGIQQMNALAEAVIEDKDGEYVGRRGRDRGVKKLGKRSKDAQKRRTSQQVECPFEAKAKEKKLRQAKQKLRELRNTLEADTDRRLPPGVLATLAAGGEAAAERRGRAAGLRHRRQTKEELKEVMRRQVARVFRVAPENLNMAQTSTASFGQFDRLAKNEKREKQKTRTKGVSLSLDDERSKYRRHLKNILSAAESADV</sequence>
<dbReference type="GO" id="GO:0005634">
    <property type="term" value="C:nucleus"/>
    <property type="evidence" value="ECO:0007669"/>
    <property type="project" value="UniProtKB-SubCell"/>
</dbReference>
<feature type="coiled-coil region" evidence="6">
    <location>
        <begin position="192"/>
        <end position="219"/>
    </location>
</feature>
<proteinExistence type="inferred from homology"/>
<keyword evidence="6" id="KW-0175">Coiled coil</keyword>
<comment type="subcellular location">
    <subcellularLocation>
        <location evidence="1 5">Nucleus</location>
    </subcellularLocation>
</comment>